<comment type="caution">
    <text evidence="2">The sequence shown here is derived from an EMBL/GenBank/DDBJ whole genome shotgun (WGS) entry which is preliminary data.</text>
</comment>
<keyword evidence="1" id="KW-0732">Signal</keyword>
<evidence type="ECO:0000313" key="3">
    <source>
        <dbReference type="Proteomes" id="UP000473278"/>
    </source>
</evidence>
<evidence type="ECO:0008006" key="4">
    <source>
        <dbReference type="Google" id="ProtNLM"/>
    </source>
</evidence>
<proteinExistence type="predicted"/>
<evidence type="ECO:0000313" key="2">
    <source>
        <dbReference type="EMBL" id="NGP75290.1"/>
    </source>
</evidence>
<dbReference type="AlphaFoldDB" id="A0A6M1SR52"/>
<evidence type="ECO:0000256" key="1">
    <source>
        <dbReference type="SAM" id="SignalP"/>
    </source>
</evidence>
<accession>A0A6M1SR52</accession>
<dbReference type="PROSITE" id="PS51257">
    <property type="entry name" value="PROKAR_LIPOPROTEIN"/>
    <property type="match status" value="1"/>
</dbReference>
<reference evidence="2 3" key="1">
    <citation type="submission" date="2020-02" db="EMBL/GenBank/DDBJ databases">
        <title>Balneolaceae bacterium YR4-1, complete genome.</title>
        <authorList>
            <person name="Li Y."/>
            <person name="Wu S."/>
        </authorList>
    </citation>
    <scope>NUCLEOTIDE SEQUENCE [LARGE SCALE GENOMIC DNA]</scope>
    <source>
        <strain evidence="2 3">YR4-1</strain>
    </source>
</reference>
<protein>
    <recommendedName>
        <fullName evidence="4">Lipocalin-like domain-containing protein</fullName>
    </recommendedName>
</protein>
<gene>
    <name evidence="2" type="ORF">G3570_01485</name>
</gene>
<sequence>MKFLSSKLVTTVILLLAVSLTGCDQSVLHTQTDLPASNTVTLIGVWHLIPNSNNTDSEHQLEFTNNILTEVISKSEQNGNCVDEPQLYKEYQWSETQHSNELKLVTTEHMECGSEISVGTEHMVSFRLEDDVLHIFNKRWERAIFDVD</sequence>
<name>A0A6M1SR52_9BACT</name>
<dbReference type="RefSeq" id="WP_165138466.1">
    <property type="nucleotide sequence ID" value="NZ_JAALLT010000001.1"/>
</dbReference>
<feature type="chain" id="PRO_5026788717" description="Lipocalin-like domain-containing protein" evidence="1">
    <location>
        <begin position="23"/>
        <end position="148"/>
    </location>
</feature>
<dbReference type="EMBL" id="JAALLT010000001">
    <property type="protein sequence ID" value="NGP75290.1"/>
    <property type="molecule type" value="Genomic_DNA"/>
</dbReference>
<keyword evidence="3" id="KW-1185">Reference proteome</keyword>
<dbReference type="Proteomes" id="UP000473278">
    <property type="component" value="Unassembled WGS sequence"/>
</dbReference>
<feature type="signal peptide" evidence="1">
    <location>
        <begin position="1"/>
        <end position="22"/>
    </location>
</feature>
<organism evidence="2 3">
    <name type="scientific">Halalkalibaculum roseum</name>
    <dbReference type="NCBI Taxonomy" id="2709311"/>
    <lineage>
        <taxon>Bacteria</taxon>
        <taxon>Pseudomonadati</taxon>
        <taxon>Balneolota</taxon>
        <taxon>Balneolia</taxon>
        <taxon>Balneolales</taxon>
        <taxon>Balneolaceae</taxon>
        <taxon>Halalkalibaculum</taxon>
    </lineage>
</organism>